<keyword evidence="1" id="KW-0812">Transmembrane</keyword>
<dbReference type="EMBL" id="CP157743">
    <property type="protein sequence ID" value="XBS20753.1"/>
    <property type="molecule type" value="Genomic_DNA"/>
</dbReference>
<evidence type="ECO:0000256" key="1">
    <source>
        <dbReference type="SAM" id="Phobius"/>
    </source>
</evidence>
<evidence type="ECO:0000313" key="3">
    <source>
        <dbReference type="Proteomes" id="UP001225378"/>
    </source>
</evidence>
<gene>
    <name evidence="2" type="ORF">Q9L42_001070</name>
</gene>
<protein>
    <submittedName>
        <fullName evidence="2">Uncharacterized protein</fullName>
    </submittedName>
</protein>
<evidence type="ECO:0000313" key="2">
    <source>
        <dbReference type="EMBL" id="XBS20753.1"/>
    </source>
</evidence>
<reference evidence="2 3" key="1">
    <citation type="journal article" date="2024" name="Microbiology">
        <title>Methylomarinum rosea sp. nov., a novel halophilic methanotrophic bacterium from the hypersaline Lake Elton.</title>
        <authorList>
            <person name="Suleimanov R.Z."/>
            <person name="Oshkin I.Y."/>
            <person name="Danilova O.V."/>
            <person name="Suzina N.E."/>
            <person name="Dedysh S.N."/>
        </authorList>
    </citation>
    <scope>NUCLEOTIDE SEQUENCE [LARGE SCALE GENOMIC DNA]</scope>
    <source>
        <strain evidence="2 3">Ch1-1</strain>
    </source>
</reference>
<keyword evidence="1" id="KW-0472">Membrane</keyword>
<feature type="transmembrane region" description="Helical" evidence="1">
    <location>
        <begin position="20"/>
        <end position="39"/>
    </location>
</feature>
<sequence>MGLYYRGTSQGMGAFFDMFYQHPILMLLVIIGVVGIGVFA</sequence>
<organism evidence="2 3">
    <name type="scientific">Methylomarinum roseum</name>
    <dbReference type="NCBI Taxonomy" id="3067653"/>
    <lineage>
        <taxon>Bacteria</taxon>
        <taxon>Pseudomonadati</taxon>
        <taxon>Pseudomonadota</taxon>
        <taxon>Gammaproteobacteria</taxon>
        <taxon>Methylococcales</taxon>
        <taxon>Methylococcaceae</taxon>
        <taxon>Methylomarinum</taxon>
    </lineage>
</organism>
<dbReference type="KEGG" id="mech:Q9L42_001070"/>
<name>A0AAU7NUW5_9GAMM</name>
<dbReference type="Proteomes" id="UP001225378">
    <property type="component" value="Chromosome"/>
</dbReference>
<dbReference type="RefSeq" id="WP_305906467.1">
    <property type="nucleotide sequence ID" value="NZ_CP157743.1"/>
</dbReference>
<dbReference type="AlphaFoldDB" id="A0AAU7NUW5"/>
<keyword evidence="3" id="KW-1185">Reference proteome</keyword>
<keyword evidence="1" id="KW-1133">Transmembrane helix</keyword>
<proteinExistence type="predicted"/>
<accession>A0AAU7NUW5</accession>